<dbReference type="EMBL" id="HE681424">
    <property type="protein sequence ID" value="CCG19051.1"/>
    <property type="molecule type" value="Genomic_DNA"/>
</dbReference>
<protein>
    <submittedName>
        <fullName evidence="1">Putative O methyltransferase</fullName>
    </submittedName>
</protein>
<evidence type="ECO:0000313" key="1">
    <source>
        <dbReference type="EMBL" id="CCG19051.1"/>
    </source>
</evidence>
<dbReference type="HOGENOM" id="CLU_3104827_0_0_4"/>
<proteinExistence type="predicted"/>
<accession>I7J0P6</accession>
<gene>
    <name evidence="1" type="primary">tcmP</name>
    <name evidence="1" type="ORF">KUM_0246</name>
</gene>
<reference evidence="1" key="1">
    <citation type="journal article" date="2012" name="Vet. Microbiol.">
        <title>Comparative genomic analyses of the Taylorellae.</title>
        <authorList>
            <person name="Hauser H."/>
            <person name="Richter D.C."/>
            <person name="van Tonder A."/>
            <person name="Clark L."/>
            <person name="Preston A."/>
        </authorList>
    </citation>
    <scope>NUCLEOTIDE SEQUENCE</scope>
    <source>
        <strain evidence="1">14/45</strain>
    </source>
</reference>
<dbReference type="KEGG" id="tat:KUM_0246"/>
<dbReference type="GO" id="GO:0032259">
    <property type="term" value="P:methylation"/>
    <property type="evidence" value="ECO:0007669"/>
    <property type="project" value="UniProtKB-KW"/>
</dbReference>
<keyword evidence="1" id="KW-0489">Methyltransferase</keyword>
<dbReference type="AlphaFoldDB" id="I7J0P6"/>
<dbReference type="GO" id="GO:0008168">
    <property type="term" value="F:methyltransferase activity"/>
    <property type="evidence" value="ECO:0007669"/>
    <property type="project" value="UniProtKB-KW"/>
</dbReference>
<organism evidence="1">
    <name type="scientific">Taylorella asinigenitalis 14/45</name>
    <dbReference type="NCBI Taxonomy" id="1091495"/>
    <lineage>
        <taxon>Bacteria</taxon>
        <taxon>Pseudomonadati</taxon>
        <taxon>Pseudomonadota</taxon>
        <taxon>Betaproteobacteria</taxon>
        <taxon>Burkholderiales</taxon>
        <taxon>Alcaligenaceae</taxon>
        <taxon>Taylorella</taxon>
    </lineage>
</organism>
<sequence>MQSWDLKIKVISDKYLSDYSKGRFPLVLRLLYKILYLYKRLNQRVVSLNIK</sequence>
<name>I7J0P6_9BURK</name>
<keyword evidence="1" id="KW-0808">Transferase</keyword>